<feature type="domain" description="PDZ" evidence="5">
    <location>
        <begin position="220"/>
        <end position="256"/>
    </location>
</feature>
<keyword evidence="3" id="KW-0677">Repeat</keyword>
<evidence type="ECO:0000259" key="5">
    <source>
        <dbReference type="Pfam" id="PF17820"/>
    </source>
</evidence>
<keyword evidence="7" id="KW-1185">Reference proteome</keyword>
<feature type="region of interest" description="Disordered" evidence="4">
    <location>
        <begin position="287"/>
        <end position="412"/>
    </location>
</feature>
<keyword evidence="6" id="KW-0418">Kinase</keyword>
<feature type="compositionally biased region" description="Polar residues" evidence="4">
    <location>
        <begin position="373"/>
        <end position="406"/>
    </location>
</feature>
<dbReference type="InterPro" id="IPR036034">
    <property type="entry name" value="PDZ_sf"/>
</dbReference>
<comment type="caution">
    <text evidence="6">The sequence shown here is derived from an EMBL/GenBank/DDBJ whole genome shotgun (WGS) entry which is preliminary data.</text>
</comment>
<evidence type="ECO:0000256" key="1">
    <source>
        <dbReference type="ARBA" id="ARBA00004236"/>
    </source>
</evidence>
<feature type="compositionally biased region" description="Low complexity" evidence="4">
    <location>
        <begin position="160"/>
        <end position="178"/>
    </location>
</feature>
<feature type="region of interest" description="Disordered" evidence="4">
    <location>
        <begin position="426"/>
        <end position="478"/>
    </location>
</feature>
<dbReference type="GO" id="GO:0016324">
    <property type="term" value="C:apical plasma membrane"/>
    <property type="evidence" value="ECO:0007669"/>
    <property type="project" value="TreeGrafter"/>
</dbReference>
<dbReference type="GO" id="GO:0072659">
    <property type="term" value="P:protein localization to plasma membrane"/>
    <property type="evidence" value="ECO:0007669"/>
    <property type="project" value="TreeGrafter"/>
</dbReference>
<sequence length="478" mass="51173">MCDSGTLSFLCGVCDVLSGSSSTTPTPVSSEEVVPSSGQPTAAETVKILRTATGVANTSTTTGGGGSERAGDAAPEGEEEDNIVTTIDEVSDEEPMLDEGEKTPEPLQQMPTSPPPSITTHSYTAASCLSQRRSGLGDDISQISIADITVCPPTPGVVAGVQDSGSSSSVAEASPLSSPRHSQMVTSTYAIKRGPSGYGMILKAIRVYIGQTDDYRIHHIIEKVDKKGPAWEAGLRKGCLVTHINGQSVIGLHHIQVMKLMIDKHNSFLYINTIPLEDTSIRKDKKKRLPTLGHRVGKLFRHRSSGSGRIKKKSFISRMRGRDRKGVDSSGHSSSSTPSPKHSSSPARTESFKQKLVSKMTPRRRPTPVSPLARSTSPVSLAQIITPNSSPPGSVQNLSSASFTTPPNSPPIYTKRLERHSVTESQLVMHKKSQSACELPTPKHPSPHTSPLLQRAMSPGQTLHHSPSTAQTQDYEQL</sequence>
<dbReference type="PANTHER" id="PTHR14191">
    <property type="entry name" value="PDZ DOMAIN CONTAINING PROTEIN"/>
    <property type="match status" value="1"/>
</dbReference>
<gene>
    <name evidence="6" type="ORF">GBAR_LOCUS10889</name>
</gene>
<dbReference type="AlphaFoldDB" id="A0AA35WEY8"/>
<feature type="region of interest" description="Disordered" evidence="4">
    <location>
        <begin position="160"/>
        <end position="179"/>
    </location>
</feature>
<feature type="compositionally biased region" description="Polar residues" evidence="4">
    <location>
        <begin position="459"/>
        <end position="478"/>
    </location>
</feature>
<dbReference type="GO" id="GO:0005102">
    <property type="term" value="F:signaling receptor binding"/>
    <property type="evidence" value="ECO:0007669"/>
    <property type="project" value="TreeGrafter"/>
</dbReference>
<feature type="compositionally biased region" description="Basic residues" evidence="4">
    <location>
        <begin position="287"/>
        <end position="323"/>
    </location>
</feature>
<feature type="region of interest" description="Disordered" evidence="4">
    <location>
        <begin position="19"/>
        <end position="121"/>
    </location>
</feature>
<dbReference type="InterPro" id="IPR051067">
    <property type="entry name" value="NHER"/>
</dbReference>
<reference evidence="6" key="1">
    <citation type="submission" date="2023-03" db="EMBL/GenBank/DDBJ databases">
        <authorList>
            <person name="Steffen K."/>
            <person name="Cardenas P."/>
        </authorList>
    </citation>
    <scope>NUCLEOTIDE SEQUENCE</scope>
</reference>
<keyword evidence="2" id="KW-1003">Cell membrane</keyword>
<dbReference type="PANTHER" id="PTHR14191:SF27">
    <property type="entry name" value="MICROTUBULE ASSOCIATED SERINE_THREONINE KINASE FAMILY MEMBER 4"/>
    <property type="match status" value="1"/>
</dbReference>
<evidence type="ECO:0000256" key="3">
    <source>
        <dbReference type="ARBA" id="ARBA00022737"/>
    </source>
</evidence>
<dbReference type="Gene3D" id="2.30.42.10">
    <property type="match status" value="1"/>
</dbReference>
<name>A0AA35WEY8_GEOBA</name>
<keyword evidence="2" id="KW-0472">Membrane</keyword>
<dbReference type="GO" id="GO:0043495">
    <property type="term" value="F:protein-membrane adaptor activity"/>
    <property type="evidence" value="ECO:0007669"/>
    <property type="project" value="TreeGrafter"/>
</dbReference>
<evidence type="ECO:0000313" key="7">
    <source>
        <dbReference type="Proteomes" id="UP001174909"/>
    </source>
</evidence>
<dbReference type="GO" id="GO:0016301">
    <property type="term" value="F:kinase activity"/>
    <property type="evidence" value="ECO:0007669"/>
    <property type="project" value="UniProtKB-KW"/>
</dbReference>
<keyword evidence="6" id="KW-0808">Transferase</keyword>
<comment type="subcellular location">
    <subcellularLocation>
        <location evidence="1">Cell membrane</location>
    </subcellularLocation>
</comment>
<dbReference type="EMBL" id="CASHTH010001680">
    <property type="protein sequence ID" value="CAI8018024.1"/>
    <property type="molecule type" value="Genomic_DNA"/>
</dbReference>
<dbReference type="Proteomes" id="UP001174909">
    <property type="component" value="Unassembled WGS sequence"/>
</dbReference>
<dbReference type="InterPro" id="IPR041489">
    <property type="entry name" value="PDZ_6"/>
</dbReference>
<dbReference type="Pfam" id="PF17820">
    <property type="entry name" value="PDZ_6"/>
    <property type="match status" value="1"/>
</dbReference>
<feature type="compositionally biased region" description="Low complexity" evidence="4">
    <location>
        <begin position="19"/>
        <end position="38"/>
    </location>
</feature>
<protein>
    <submittedName>
        <fullName evidence="6">Microtubule-associated serine/threonine-protein kinase 3</fullName>
    </submittedName>
</protein>
<feature type="compositionally biased region" description="Low complexity" evidence="4">
    <location>
        <begin position="51"/>
        <end position="61"/>
    </location>
</feature>
<dbReference type="SUPFAM" id="SSF50156">
    <property type="entry name" value="PDZ domain-like"/>
    <property type="match status" value="1"/>
</dbReference>
<organism evidence="6 7">
    <name type="scientific">Geodia barretti</name>
    <name type="common">Barrett's horny sponge</name>
    <dbReference type="NCBI Taxonomy" id="519541"/>
    <lineage>
        <taxon>Eukaryota</taxon>
        <taxon>Metazoa</taxon>
        <taxon>Porifera</taxon>
        <taxon>Demospongiae</taxon>
        <taxon>Heteroscleromorpha</taxon>
        <taxon>Tetractinellida</taxon>
        <taxon>Astrophorina</taxon>
        <taxon>Geodiidae</taxon>
        <taxon>Geodia</taxon>
    </lineage>
</organism>
<feature type="compositionally biased region" description="Low complexity" evidence="4">
    <location>
        <begin position="329"/>
        <end position="346"/>
    </location>
</feature>
<proteinExistence type="predicted"/>
<feature type="compositionally biased region" description="Acidic residues" evidence="4">
    <location>
        <begin position="89"/>
        <end position="98"/>
    </location>
</feature>
<evidence type="ECO:0000256" key="2">
    <source>
        <dbReference type="ARBA" id="ARBA00022475"/>
    </source>
</evidence>
<accession>A0AA35WEY8</accession>
<evidence type="ECO:0000256" key="4">
    <source>
        <dbReference type="SAM" id="MobiDB-lite"/>
    </source>
</evidence>
<evidence type="ECO:0000313" key="6">
    <source>
        <dbReference type="EMBL" id="CAI8018024.1"/>
    </source>
</evidence>